<protein>
    <recommendedName>
        <fullName evidence="6">RNA polymerase sigma factor 70 region 4 type 2 domain-containing protein</fullName>
    </recommendedName>
</protein>
<keyword evidence="4" id="KW-0238">DNA-binding</keyword>
<keyword evidence="2" id="KW-0805">Transcription regulation</keyword>
<evidence type="ECO:0000256" key="1">
    <source>
        <dbReference type="ARBA" id="ARBA00010641"/>
    </source>
</evidence>
<dbReference type="InterPro" id="IPR013324">
    <property type="entry name" value="RNA_pol_sigma_r3/r4-like"/>
</dbReference>
<dbReference type="InterPro" id="IPR036388">
    <property type="entry name" value="WH-like_DNA-bd_sf"/>
</dbReference>
<gene>
    <name evidence="7" type="ORF">CWE09_09335</name>
</gene>
<feature type="domain" description="RNA polymerase sigma factor 70 region 4 type 2" evidence="6">
    <location>
        <begin position="122"/>
        <end position="170"/>
    </location>
</feature>
<dbReference type="Proteomes" id="UP000288293">
    <property type="component" value="Unassembled WGS sequence"/>
</dbReference>
<reference evidence="7 8" key="1">
    <citation type="journal article" date="2011" name="Front. Microbiol.">
        <title>Genomic signatures of strain selection and enhancement in Bacillus atrophaeus var. globigii, a historical biowarfare simulant.</title>
        <authorList>
            <person name="Gibbons H.S."/>
            <person name="Broomall S.M."/>
            <person name="McNew L.A."/>
            <person name="Daligault H."/>
            <person name="Chapman C."/>
            <person name="Bruce D."/>
            <person name="Karavis M."/>
            <person name="Krepps M."/>
            <person name="McGregor P.A."/>
            <person name="Hong C."/>
            <person name="Park K.H."/>
            <person name="Akmal A."/>
            <person name="Feldman A."/>
            <person name="Lin J.S."/>
            <person name="Chang W.E."/>
            <person name="Higgs B.W."/>
            <person name="Demirev P."/>
            <person name="Lindquist J."/>
            <person name="Liem A."/>
            <person name="Fochler E."/>
            <person name="Read T.D."/>
            <person name="Tapia R."/>
            <person name="Johnson S."/>
            <person name="Bishop-Lilly K.A."/>
            <person name="Detter C."/>
            <person name="Han C."/>
            <person name="Sozhamannan S."/>
            <person name="Rosenzweig C.N."/>
            <person name="Skowronski E.W."/>
        </authorList>
    </citation>
    <scope>NUCLEOTIDE SEQUENCE [LARGE SCALE GENOMIC DNA]</scope>
    <source>
        <strain evidence="7 8">MLST1</strain>
    </source>
</reference>
<dbReference type="OrthoDB" id="9797134at2"/>
<dbReference type="InterPro" id="IPR013325">
    <property type="entry name" value="RNA_pol_sigma_r2"/>
</dbReference>
<dbReference type="RefSeq" id="WP_126803686.1">
    <property type="nucleotide sequence ID" value="NZ_PIPL01000001.1"/>
</dbReference>
<dbReference type="GO" id="GO:0003677">
    <property type="term" value="F:DNA binding"/>
    <property type="evidence" value="ECO:0007669"/>
    <property type="project" value="UniProtKB-KW"/>
</dbReference>
<dbReference type="GO" id="GO:0006352">
    <property type="term" value="P:DNA-templated transcription initiation"/>
    <property type="evidence" value="ECO:0007669"/>
    <property type="project" value="InterPro"/>
</dbReference>
<dbReference type="SUPFAM" id="SSF88946">
    <property type="entry name" value="Sigma2 domain of RNA polymerase sigma factors"/>
    <property type="match status" value="1"/>
</dbReference>
<dbReference type="EMBL" id="PIPL01000001">
    <property type="protein sequence ID" value="RUO26872.1"/>
    <property type="molecule type" value="Genomic_DNA"/>
</dbReference>
<dbReference type="Gene3D" id="1.10.1740.10">
    <property type="match status" value="1"/>
</dbReference>
<keyword evidence="8" id="KW-1185">Reference proteome</keyword>
<dbReference type="PANTHER" id="PTHR43133:SF8">
    <property type="entry name" value="RNA POLYMERASE SIGMA FACTOR HI_1459-RELATED"/>
    <property type="match status" value="1"/>
</dbReference>
<dbReference type="SUPFAM" id="SSF88659">
    <property type="entry name" value="Sigma3 and sigma4 domains of RNA polymerase sigma factors"/>
    <property type="match status" value="1"/>
</dbReference>
<dbReference type="InterPro" id="IPR039425">
    <property type="entry name" value="RNA_pol_sigma-70-like"/>
</dbReference>
<dbReference type="Pfam" id="PF08281">
    <property type="entry name" value="Sigma70_r4_2"/>
    <property type="match status" value="1"/>
</dbReference>
<dbReference type="InterPro" id="IPR013249">
    <property type="entry name" value="RNA_pol_sigma70_r4_t2"/>
</dbReference>
<dbReference type="GO" id="GO:0016987">
    <property type="term" value="F:sigma factor activity"/>
    <property type="evidence" value="ECO:0007669"/>
    <property type="project" value="UniProtKB-KW"/>
</dbReference>
<name>A0A432W9U3_9GAMM</name>
<organism evidence="7 8">
    <name type="scientific">Aliidiomarina minuta</name>
    <dbReference type="NCBI Taxonomy" id="880057"/>
    <lineage>
        <taxon>Bacteria</taxon>
        <taxon>Pseudomonadati</taxon>
        <taxon>Pseudomonadota</taxon>
        <taxon>Gammaproteobacteria</taxon>
        <taxon>Alteromonadales</taxon>
        <taxon>Idiomarinaceae</taxon>
        <taxon>Aliidiomarina</taxon>
    </lineage>
</organism>
<dbReference type="NCBIfam" id="TIGR02937">
    <property type="entry name" value="sigma70-ECF"/>
    <property type="match status" value="1"/>
</dbReference>
<keyword evidence="5" id="KW-0804">Transcription</keyword>
<dbReference type="AlphaFoldDB" id="A0A432W9U3"/>
<dbReference type="InterPro" id="IPR014284">
    <property type="entry name" value="RNA_pol_sigma-70_dom"/>
</dbReference>
<proteinExistence type="inferred from homology"/>
<evidence type="ECO:0000256" key="3">
    <source>
        <dbReference type="ARBA" id="ARBA00023082"/>
    </source>
</evidence>
<evidence type="ECO:0000313" key="7">
    <source>
        <dbReference type="EMBL" id="RUO26872.1"/>
    </source>
</evidence>
<evidence type="ECO:0000256" key="2">
    <source>
        <dbReference type="ARBA" id="ARBA00023015"/>
    </source>
</evidence>
<sequence length="178" mass="20156">MTNKEGNHKNAVNFLVFQAKRGDKAALQELYKLFFLPMKRYAAIKTSSATVAEDVVQNVWLKISKRIAKLENDSLFQSWLFRALRWEISDWAKSFHEKNFETSDQAGLEEASNHLDITVVFSAIRGLPDTEGEVVVLHYVNGLSVAETALVLSIPEGTVKSRLSRARELLRKSMNESI</sequence>
<comment type="similarity">
    <text evidence="1">Belongs to the sigma-70 factor family. ECF subfamily.</text>
</comment>
<keyword evidence="3" id="KW-0731">Sigma factor</keyword>
<evidence type="ECO:0000259" key="6">
    <source>
        <dbReference type="Pfam" id="PF08281"/>
    </source>
</evidence>
<dbReference type="Gene3D" id="1.10.10.10">
    <property type="entry name" value="Winged helix-like DNA-binding domain superfamily/Winged helix DNA-binding domain"/>
    <property type="match status" value="1"/>
</dbReference>
<accession>A0A432W9U3</accession>
<evidence type="ECO:0000313" key="8">
    <source>
        <dbReference type="Proteomes" id="UP000288293"/>
    </source>
</evidence>
<evidence type="ECO:0000256" key="4">
    <source>
        <dbReference type="ARBA" id="ARBA00023125"/>
    </source>
</evidence>
<comment type="caution">
    <text evidence="7">The sequence shown here is derived from an EMBL/GenBank/DDBJ whole genome shotgun (WGS) entry which is preliminary data.</text>
</comment>
<evidence type="ECO:0000256" key="5">
    <source>
        <dbReference type="ARBA" id="ARBA00023163"/>
    </source>
</evidence>
<dbReference type="PANTHER" id="PTHR43133">
    <property type="entry name" value="RNA POLYMERASE ECF-TYPE SIGMA FACTO"/>
    <property type="match status" value="1"/>
</dbReference>
<dbReference type="CDD" id="cd06171">
    <property type="entry name" value="Sigma70_r4"/>
    <property type="match status" value="1"/>
</dbReference>